<dbReference type="RefSeq" id="WP_344297334.1">
    <property type="nucleotide sequence ID" value="NZ_BAAANJ010000018.1"/>
</dbReference>
<sequence length="94" mass="10031">MTIKVVVEFHAKPGARAELRSLLADISATYGPKAPGFLRSTQYEMLDSPDGLVEIAEWESAEAQAAAVEQASAEGVYAPVIELVAAPFRVTRIG</sequence>
<evidence type="ECO:0000259" key="1">
    <source>
        <dbReference type="Pfam" id="PF03992"/>
    </source>
</evidence>
<protein>
    <recommendedName>
        <fullName evidence="1">ABM domain-containing protein</fullName>
    </recommendedName>
</protein>
<dbReference type="SUPFAM" id="SSF54909">
    <property type="entry name" value="Dimeric alpha+beta barrel"/>
    <property type="match status" value="1"/>
</dbReference>
<accession>A0ABP4YIK0</accession>
<comment type="caution">
    <text evidence="2">The sequence shown here is derived from an EMBL/GenBank/DDBJ whole genome shotgun (WGS) entry which is preliminary data.</text>
</comment>
<dbReference type="Pfam" id="PF03992">
    <property type="entry name" value="ABM"/>
    <property type="match status" value="1"/>
</dbReference>
<gene>
    <name evidence="2" type="ORF">GCM10009749_31630</name>
</gene>
<dbReference type="Gene3D" id="3.30.70.100">
    <property type="match status" value="1"/>
</dbReference>
<dbReference type="InterPro" id="IPR007138">
    <property type="entry name" value="ABM_dom"/>
</dbReference>
<proteinExistence type="predicted"/>
<evidence type="ECO:0000313" key="2">
    <source>
        <dbReference type="EMBL" id="GAA1819021.1"/>
    </source>
</evidence>
<evidence type="ECO:0000313" key="3">
    <source>
        <dbReference type="Proteomes" id="UP001500002"/>
    </source>
</evidence>
<feature type="domain" description="ABM" evidence="1">
    <location>
        <begin position="3"/>
        <end position="67"/>
    </location>
</feature>
<organism evidence="2 3">
    <name type="scientific">Agromyces neolithicus</name>
    <dbReference type="NCBI Taxonomy" id="269420"/>
    <lineage>
        <taxon>Bacteria</taxon>
        <taxon>Bacillati</taxon>
        <taxon>Actinomycetota</taxon>
        <taxon>Actinomycetes</taxon>
        <taxon>Micrococcales</taxon>
        <taxon>Microbacteriaceae</taxon>
        <taxon>Agromyces</taxon>
    </lineage>
</organism>
<dbReference type="Proteomes" id="UP001500002">
    <property type="component" value="Unassembled WGS sequence"/>
</dbReference>
<keyword evidence="3" id="KW-1185">Reference proteome</keyword>
<reference evidence="3" key="1">
    <citation type="journal article" date="2019" name="Int. J. Syst. Evol. Microbiol.">
        <title>The Global Catalogue of Microorganisms (GCM) 10K type strain sequencing project: providing services to taxonomists for standard genome sequencing and annotation.</title>
        <authorList>
            <consortium name="The Broad Institute Genomics Platform"/>
            <consortium name="The Broad Institute Genome Sequencing Center for Infectious Disease"/>
            <person name="Wu L."/>
            <person name="Ma J."/>
        </authorList>
    </citation>
    <scope>NUCLEOTIDE SEQUENCE [LARGE SCALE GENOMIC DNA]</scope>
    <source>
        <strain evidence="3">JCM 14322</strain>
    </source>
</reference>
<name>A0ABP4YIK0_9MICO</name>
<dbReference type="EMBL" id="BAAANJ010000018">
    <property type="protein sequence ID" value="GAA1819021.1"/>
    <property type="molecule type" value="Genomic_DNA"/>
</dbReference>
<dbReference type="InterPro" id="IPR011008">
    <property type="entry name" value="Dimeric_a/b-barrel"/>
</dbReference>